<dbReference type="Pfam" id="PF00005">
    <property type="entry name" value="ABC_tran"/>
    <property type="match status" value="1"/>
</dbReference>
<organism evidence="5">
    <name type="scientific">freshwater metagenome</name>
    <dbReference type="NCBI Taxonomy" id="449393"/>
    <lineage>
        <taxon>unclassified sequences</taxon>
        <taxon>metagenomes</taxon>
        <taxon>ecological metagenomes</taxon>
    </lineage>
</organism>
<evidence type="ECO:0000256" key="2">
    <source>
        <dbReference type="ARBA" id="ARBA00022741"/>
    </source>
</evidence>
<dbReference type="PROSITE" id="PS50893">
    <property type="entry name" value="ABC_TRANSPORTER_2"/>
    <property type="match status" value="1"/>
</dbReference>
<dbReference type="PANTHER" id="PTHR43869:SF1">
    <property type="entry name" value="GLYCINE BETAINE_PROLINE BETAINE TRANSPORT SYSTEM ATP-BINDING PROTEIN PROV"/>
    <property type="match status" value="1"/>
</dbReference>
<name>A0A6J7G941_9ZZZZ</name>
<dbReference type="InterPro" id="IPR003439">
    <property type="entry name" value="ABC_transporter-like_ATP-bd"/>
</dbReference>
<dbReference type="SMART" id="SM00382">
    <property type="entry name" value="AAA"/>
    <property type="match status" value="1"/>
</dbReference>
<dbReference type="GO" id="GO:0005524">
    <property type="term" value="F:ATP binding"/>
    <property type="evidence" value="ECO:0007669"/>
    <property type="project" value="UniProtKB-KW"/>
</dbReference>
<gene>
    <name evidence="5" type="ORF">UFOPK3516_00883</name>
</gene>
<keyword evidence="1" id="KW-0813">Transport</keyword>
<dbReference type="InterPro" id="IPR003593">
    <property type="entry name" value="AAA+_ATPase"/>
</dbReference>
<dbReference type="Gene3D" id="3.40.50.300">
    <property type="entry name" value="P-loop containing nucleotide triphosphate hydrolases"/>
    <property type="match status" value="1"/>
</dbReference>
<reference evidence="5" key="1">
    <citation type="submission" date="2020-05" db="EMBL/GenBank/DDBJ databases">
        <authorList>
            <person name="Chiriac C."/>
            <person name="Salcher M."/>
            <person name="Ghai R."/>
            <person name="Kavagutti S V."/>
        </authorList>
    </citation>
    <scope>NUCLEOTIDE SEQUENCE</scope>
</reference>
<dbReference type="PROSITE" id="PS00211">
    <property type="entry name" value="ABC_TRANSPORTER_1"/>
    <property type="match status" value="1"/>
</dbReference>
<accession>A0A6J7G941</accession>
<evidence type="ECO:0000256" key="1">
    <source>
        <dbReference type="ARBA" id="ARBA00022448"/>
    </source>
</evidence>
<dbReference type="EMBL" id="CAFBMB010000058">
    <property type="protein sequence ID" value="CAB4899909.1"/>
    <property type="molecule type" value="Genomic_DNA"/>
</dbReference>
<dbReference type="InterPro" id="IPR051921">
    <property type="entry name" value="ABC_osmolyte_uptake_ATP-bind"/>
</dbReference>
<dbReference type="InterPro" id="IPR017871">
    <property type="entry name" value="ABC_transporter-like_CS"/>
</dbReference>
<keyword evidence="2" id="KW-0547">Nucleotide-binding</keyword>
<feature type="domain" description="ABC transporter" evidence="4">
    <location>
        <begin position="2"/>
        <end position="236"/>
    </location>
</feature>
<evidence type="ECO:0000256" key="3">
    <source>
        <dbReference type="ARBA" id="ARBA00022840"/>
    </source>
</evidence>
<dbReference type="FunFam" id="3.40.50.300:FF:000425">
    <property type="entry name" value="Probable ABC transporter, ATP-binding subunit"/>
    <property type="match status" value="1"/>
</dbReference>
<dbReference type="GO" id="GO:0016887">
    <property type="term" value="F:ATP hydrolysis activity"/>
    <property type="evidence" value="ECO:0007669"/>
    <property type="project" value="InterPro"/>
</dbReference>
<proteinExistence type="predicted"/>
<evidence type="ECO:0000259" key="4">
    <source>
        <dbReference type="PROSITE" id="PS50893"/>
    </source>
</evidence>
<dbReference type="SUPFAM" id="SSF52540">
    <property type="entry name" value="P-loop containing nucleoside triphosphate hydrolases"/>
    <property type="match status" value="1"/>
</dbReference>
<dbReference type="PANTHER" id="PTHR43869">
    <property type="entry name" value="GLYCINE BETAINE/PROLINE BETAINE TRANSPORT SYSTEM ATP-BINDING PROTEIN PROV"/>
    <property type="match status" value="1"/>
</dbReference>
<sequence length="238" mass="25862">MIEFDRVSKKYGDTAALTDFSLTAPTAQITVLMGLSGSGKTTLIRMVNKMVTPTTGSVSIDGIDVAELDAVKLRRSIGYVMQEVGLLPHKTVLDNVLLIARIAGQDTATARRNATEMLSMVGIDEQFFARFPQQLSGGQQQRVGVARALATKPNILLMDEPFGAVDPIVREDLQDELCRIQRELGLTIVFVTHDRHEALKIADQLVVLSNGGHIEQAGTPAELLAKPANDFVRKLLGL</sequence>
<dbReference type="InterPro" id="IPR027417">
    <property type="entry name" value="P-loop_NTPase"/>
</dbReference>
<keyword evidence="3" id="KW-0067">ATP-binding</keyword>
<dbReference type="AlphaFoldDB" id="A0A6J7G941"/>
<protein>
    <submittedName>
        <fullName evidence="5">Unannotated protein</fullName>
    </submittedName>
</protein>
<evidence type="ECO:0000313" key="5">
    <source>
        <dbReference type="EMBL" id="CAB4899909.1"/>
    </source>
</evidence>